<evidence type="ECO:0000256" key="1">
    <source>
        <dbReference type="RuleBase" id="RU363045"/>
    </source>
</evidence>
<evidence type="ECO:0000313" key="4">
    <source>
        <dbReference type="Proteomes" id="UP001055219"/>
    </source>
</evidence>
<feature type="compositionally biased region" description="Polar residues" evidence="2">
    <location>
        <begin position="615"/>
        <end position="637"/>
    </location>
</feature>
<evidence type="ECO:0000256" key="2">
    <source>
        <dbReference type="SAM" id="MobiDB-lite"/>
    </source>
</evidence>
<dbReference type="InterPro" id="IPR002838">
    <property type="entry name" value="AIM24"/>
</dbReference>
<reference evidence="3" key="2">
    <citation type="submission" date="2022-07" db="EMBL/GenBank/DDBJ databases">
        <authorList>
            <person name="Goncalves M.F.M."/>
            <person name="Hilario S."/>
            <person name="Van De Peer Y."/>
            <person name="Esteves A.C."/>
            <person name="Alves A."/>
        </authorList>
    </citation>
    <scope>NUCLEOTIDE SEQUENCE</scope>
    <source>
        <strain evidence="3">MUM 19.33</strain>
    </source>
</reference>
<organism evidence="3 4">
    <name type="scientific">Emericellopsis cladophorae</name>
    <dbReference type="NCBI Taxonomy" id="2686198"/>
    <lineage>
        <taxon>Eukaryota</taxon>
        <taxon>Fungi</taxon>
        <taxon>Dikarya</taxon>
        <taxon>Ascomycota</taxon>
        <taxon>Pezizomycotina</taxon>
        <taxon>Sordariomycetes</taxon>
        <taxon>Hypocreomycetidae</taxon>
        <taxon>Hypocreales</taxon>
        <taxon>Bionectriaceae</taxon>
        <taxon>Emericellopsis</taxon>
    </lineage>
</organism>
<keyword evidence="1" id="KW-0496">Mitochondrion</keyword>
<proteinExistence type="inferred from homology"/>
<dbReference type="PANTHER" id="PTHR43657:SF1">
    <property type="entry name" value="ALTERED INHERITANCE OF MITOCHONDRIA PROTEIN 24, MITOCHONDRIAL"/>
    <property type="match status" value="1"/>
</dbReference>
<name>A0A9P9Y1M8_9HYPO</name>
<feature type="compositionally biased region" description="Basic and acidic residues" evidence="2">
    <location>
        <begin position="577"/>
        <end position="588"/>
    </location>
</feature>
<dbReference type="InterPro" id="IPR016031">
    <property type="entry name" value="Trp_RNA-bd_attenuator-like_dom"/>
</dbReference>
<dbReference type="GeneID" id="75830423"/>
<sequence>MPKQVVHTDSTQLLRDLATLNPILHLPSNNSSSSTGNMPLLQVPVPCLLRIGLNSIRRRRRKHRLASNNTPITHLRLGATRLPAQATHPPRPFNSNLLRAKGLRIIRHLRSRIPKHRPRPRKEATTHPLLNTHLRRRCDTLGKRSIHHRPSSIPQRPASTTDSLQQRTQPLQQSLSQTDALPTYPTSDSGYPQEKQGHEQEQLGIPGGPAQAPVAAVQQTPLNTSQPSNLVAGAPPAEHFVGAAATSDDVGTFNGGSYRISHRDCNTILTVQLAMGCPLEAKPGVMIAMTPTITNKGAVKFSLKKMVAGSDIGTSTFIGPGELLLAPGMLGDITSVRLTGTEHWSVAQDAYLASTQGIIKDYKRQGLSKAMFGGEGLWVHKISGKGLLWLTSFGAIIRKDMAENEKYIVDNGHLIAWNCKYVMERVTSGGIIAGFAAGEGLVCKFTGPGTVFIQTRNPWQEQPRSGSPVSLSAYFALKGLASNQGTALLDDRSTGVTGALVNGSPPRSRRETLGAVDQNAQALPNPQDDGQSDGPNIISKYRMAMRNPDWRRKGGGSAVNNSESANTDPLSIVTAPERQKPEYTEHGQHRQAHKSPSRPEHCDMPSSPFFVAVRQPSSSEVKSTCDTTRSPRYTSWQGEGDIQDDEARFLCELMSHKALPSPAARPLSLMEVRRPEKADSENDHSHIVELKPAPLDSYKRLWHRQEVSSDAQSEQFHAALQAVDTTPYRMRPAKRPAIIHNVTFTDPASEKHASVYSNVNSRSFRDDRYARMLEKLHSKGPKQHTPAYAQPHDARMTNSDDSGQNREASADKAPDPVSFIDPGAALAGQHPYSSSLPMMAMTAANGLYSNIGSPGSAFNATPFQFPNYNATWAPGQMPYNFAAPNPFNRMNWLAGLSSPLMSTVQPGPPTDCTAPALHTMNPAAPAFSNPAPVPKPRRPDPSDQQAYEAYIEWRKANEPGYAAQCKLRQQRRSQRNVTKVRITRPPEAVPAGKTSPTVFKDEPATVVPEATTV</sequence>
<dbReference type="Gene3D" id="3.60.160.10">
    <property type="entry name" value="Mitochondrial biogenesis AIM24"/>
    <property type="match status" value="1"/>
</dbReference>
<dbReference type="AlphaFoldDB" id="A0A9P9Y1M8"/>
<feature type="compositionally biased region" description="Polar residues" evidence="2">
    <location>
        <begin position="796"/>
        <end position="807"/>
    </location>
</feature>
<dbReference type="OrthoDB" id="4755921at2759"/>
<feature type="compositionally biased region" description="Basic residues" evidence="2">
    <location>
        <begin position="109"/>
        <end position="120"/>
    </location>
</feature>
<dbReference type="GO" id="GO:0005739">
    <property type="term" value="C:mitochondrion"/>
    <property type="evidence" value="ECO:0007669"/>
    <property type="project" value="UniProtKB-SubCell"/>
</dbReference>
<feature type="region of interest" description="Disordered" evidence="2">
    <location>
        <begin position="775"/>
        <end position="824"/>
    </location>
</feature>
<feature type="region of interest" description="Disordered" evidence="2">
    <location>
        <begin position="970"/>
        <end position="1013"/>
    </location>
</feature>
<dbReference type="SUPFAM" id="SSF51219">
    <property type="entry name" value="TRAP-like"/>
    <property type="match status" value="1"/>
</dbReference>
<feature type="compositionally biased region" description="Polar residues" evidence="2">
    <location>
        <begin position="558"/>
        <end position="569"/>
    </location>
</feature>
<feature type="region of interest" description="Disordered" evidence="2">
    <location>
        <begin position="923"/>
        <end position="943"/>
    </location>
</feature>
<feature type="region of interest" description="Disordered" evidence="2">
    <location>
        <begin position="546"/>
        <end position="639"/>
    </location>
</feature>
<protein>
    <recommendedName>
        <fullName evidence="1">Altered inheritance of mitochondria protein 24, mitochondrial</fullName>
    </recommendedName>
</protein>
<gene>
    <name evidence="3" type="ORF">J7T54_003931</name>
</gene>
<dbReference type="NCBIfam" id="TIGR00266">
    <property type="entry name" value="TIGR00266 family protein"/>
    <property type="match status" value="1"/>
</dbReference>
<dbReference type="Proteomes" id="UP001055219">
    <property type="component" value="Unassembled WGS sequence"/>
</dbReference>
<reference evidence="3" key="1">
    <citation type="journal article" date="2021" name="J Fungi (Basel)">
        <title>Genomic and Metabolomic Analyses of the Marine Fungus Emericellopsis cladophorae: Insights into Saltwater Adaptability Mechanisms and Its Biosynthetic Potential.</title>
        <authorList>
            <person name="Goncalves M.F.M."/>
            <person name="Hilario S."/>
            <person name="Van de Peer Y."/>
            <person name="Esteves A.C."/>
            <person name="Alves A."/>
        </authorList>
    </citation>
    <scope>NUCLEOTIDE SEQUENCE</scope>
    <source>
        <strain evidence="3">MUM 19.33</strain>
    </source>
</reference>
<dbReference type="EMBL" id="JAGIXG020000019">
    <property type="protein sequence ID" value="KAI6781666.1"/>
    <property type="molecule type" value="Genomic_DNA"/>
</dbReference>
<dbReference type="RefSeq" id="XP_051362522.1">
    <property type="nucleotide sequence ID" value="XM_051506123.1"/>
</dbReference>
<evidence type="ECO:0000313" key="3">
    <source>
        <dbReference type="EMBL" id="KAI6781666.1"/>
    </source>
</evidence>
<dbReference type="Pfam" id="PF01987">
    <property type="entry name" value="AIM24"/>
    <property type="match status" value="1"/>
</dbReference>
<feature type="compositionally biased region" description="Polar residues" evidence="2">
    <location>
        <begin position="152"/>
        <end position="190"/>
    </location>
</feature>
<accession>A0A9P9Y1M8</accession>
<dbReference type="PANTHER" id="PTHR43657">
    <property type="entry name" value="TRYPTOPHAN RNA-BINDING ATTENUATOR PROTEIN-LIKE PROTEIN"/>
    <property type="match status" value="1"/>
</dbReference>
<keyword evidence="4" id="KW-1185">Reference proteome</keyword>
<feature type="region of interest" description="Disordered" evidence="2">
    <location>
        <begin position="109"/>
        <end position="213"/>
    </location>
</feature>
<comment type="subcellular location">
    <subcellularLocation>
        <location evidence="1">Mitochondrion</location>
    </subcellularLocation>
</comment>
<comment type="caution">
    <text evidence="3">The sequence shown here is derived from an EMBL/GenBank/DDBJ whole genome shotgun (WGS) entry which is preliminary data.</text>
</comment>
<dbReference type="InterPro" id="IPR036983">
    <property type="entry name" value="AIM24_sf"/>
</dbReference>
<comment type="similarity">
    <text evidence="1">Belongs to the AIM24 family.</text>
</comment>